<dbReference type="InterPro" id="IPR020061">
    <property type="entry name" value="Glu_tRNA_lig_a-bdl"/>
</dbReference>
<sequence length="1309" mass="149793">MPEKFNMIASKSSPPIGALITAHFVKNELDLNIEWGKDTCLKQSSACSTNNGISRYLARLAPNFKLYGSNNLEETEVDHWLSFSIGPMSCSQKFHESLLYLDHILGPVTYLVGNQVTIADFILWGVLHSNPTWLAILEVKEAKYKNIRRWYHHVKSFEEVSSAVKMIPKDSKESNESKEEGKFVELVGAKKGEVVVRFPPEASGYLHIGHAKAALLNNYYKESFEGKLIMRFDDTNPDKEKVHFEKVILEDLQLLQIKPDSFTHTSDYFDLMLEYCENMIKKGQAYVDDTDPEVMKQEREQKKASKNRDNTIEKNMELWQEMIKGTEYGQKCCVRAKIDMESTNGCMRDPTIYRCKNQPHPRTGAKYKVYPTYDFACPIVDSIEGVTHALRTTEYHDRDEQYYWFIDALGLRKPNIWEYARLNMMNTVLSKRKLTWFVDEGLVESWEDPRFPTVRGIIRRGLTVEGLKQFIVAQGSSRSVVQMEWDKIWAFNKKVLDPIAPRYTALKADSTVLVKVDNAKEEELSVPKHPKNPEVGMKKVWTSSEILIEISDAEQLREGENATFINWGNLRIKKINRDNGGKITSVNAETNLDDTDYKKTLKLTWLARAKNVSLTPISVLFYDHIISKPVLGKDEDFKQYINKESKKSVKYIGDEELKTLRVGDIIQLQRIGFFRCDVAYGNNSDLVLIHTPDGSTKTQTSTKEEAKSKEKASKNKTKEKSSSKDNSDLQIDNSKLMPVSKEELEQIAVQWMNEREDIQKKEVKVQDNRINKERKTPPKSKEGSQNAAKTATKQGGKNEGDAKKQSRTRLGLEATKEDNLPEWYSQVIVKGELIEYYDVSGCYILRPWAYSIWERIQEFIDKSIKQYGVQNCYFPIFVSQSVLEKEKTHIADFAPEVAWVTKSGDSDLAEHIAIRPTSETVMYPAFAKWLQSYRDLPIKLNQWNNVVRWEFKHPQPFLRTREFLWQEGHTVYASQKEAEEEVYQILDVYEKVYTDLLAVPVIKGKKTNKEKFAGGDFTTTVEAFIPASGRAIQGGTSHHLGQNFSKMFEIVFEDPETQEKKFAYQNSWGMTTRTIGVMIMVHADNQGLVLPPRVATLQVVIVPCGITATLAEDAKTNLMNCCKSLEVELQNAGFRVKFDDRDNYSPGWKFNHWELKGVPVRVELGPKDLEKEQLVAVRRDTGEKITIPIKHKISDLETLLNDIQKSLLSRATADLKNHTVICKTWKEFCAALDSKNIILSPFCEQESCEDNIKKDSARDQDAEPGAPSMGAKSLCIPFVQPDVITTSDKCIYPTCQNRPVSYTLFGRSY</sequence>
<dbReference type="FunFam" id="3.40.50.800:FF:000005">
    <property type="entry name" value="bifunctional glutamate/proline--tRNA ligase"/>
    <property type="match status" value="1"/>
</dbReference>
<dbReference type="InterPro" id="IPR014729">
    <property type="entry name" value="Rossmann-like_a/b/a_fold"/>
</dbReference>
<keyword evidence="1" id="KW-0436">Ligase</keyword>
<dbReference type="FunFam" id="1.20.1050.130:FF:000007">
    <property type="entry name" value="Bifunctional glutamate/proline--tRNA ligase"/>
    <property type="match status" value="1"/>
</dbReference>
<dbReference type="InterPro" id="IPR004046">
    <property type="entry name" value="GST_C"/>
</dbReference>
<gene>
    <name evidence="8" type="ORF">PYX00_006968</name>
</gene>
<dbReference type="GO" id="GO:0005524">
    <property type="term" value="F:ATP binding"/>
    <property type="evidence" value="ECO:0007669"/>
    <property type="project" value="UniProtKB-KW"/>
</dbReference>
<dbReference type="InterPro" id="IPR049437">
    <property type="entry name" value="tRNA-synt_1c_C2"/>
</dbReference>
<dbReference type="CDD" id="cd00862">
    <property type="entry name" value="ProRS_anticodon_zinc"/>
    <property type="match status" value="1"/>
</dbReference>
<dbReference type="InterPro" id="IPR006195">
    <property type="entry name" value="aa-tRNA-synth_II"/>
</dbReference>
<dbReference type="Gene3D" id="1.20.1050.130">
    <property type="match status" value="1"/>
</dbReference>
<dbReference type="SMART" id="SM00946">
    <property type="entry name" value="ProRS-C_1"/>
    <property type="match status" value="1"/>
</dbReference>
<dbReference type="Pfam" id="PF03950">
    <property type="entry name" value="tRNA-synt_1c_C"/>
    <property type="match status" value="1"/>
</dbReference>
<feature type="compositionally biased region" description="Basic and acidic residues" evidence="6">
    <location>
        <begin position="702"/>
        <end position="727"/>
    </location>
</feature>
<name>A0AAW2HH79_9NEOP</name>
<feature type="compositionally biased region" description="Polar residues" evidence="6">
    <location>
        <begin position="783"/>
        <end position="795"/>
    </location>
</feature>
<dbReference type="Gene3D" id="3.90.800.10">
    <property type="entry name" value="Glutamyl-tRNA Synthetase, Domain 3"/>
    <property type="match status" value="1"/>
</dbReference>
<dbReference type="Pfam" id="PF20974">
    <property type="entry name" value="tRNA-synt_1c_C2"/>
    <property type="match status" value="1"/>
</dbReference>
<dbReference type="Gene3D" id="2.40.240.10">
    <property type="entry name" value="Ribosomal Protein L25, Chain P"/>
    <property type="match status" value="2"/>
</dbReference>
<keyword evidence="4" id="KW-0648">Protein biosynthesis</keyword>
<dbReference type="InterPro" id="IPR045864">
    <property type="entry name" value="aa-tRNA-synth_II/BPL/LPL"/>
</dbReference>
<proteinExistence type="inferred from homology"/>
<dbReference type="SUPFAM" id="SSF50715">
    <property type="entry name" value="Ribosomal protein L25-like"/>
    <property type="match status" value="1"/>
</dbReference>
<dbReference type="InterPro" id="IPR002314">
    <property type="entry name" value="aa-tRNA-synt_IIb"/>
</dbReference>
<dbReference type="InterPro" id="IPR020059">
    <property type="entry name" value="Glu/Gln-tRNA-synth_Ib_codon-bd"/>
</dbReference>
<evidence type="ECO:0000256" key="2">
    <source>
        <dbReference type="ARBA" id="ARBA00022741"/>
    </source>
</evidence>
<evidence type="ECO:0000259" key="7">
    <source>
        <dbReference type="PROSITE" id="PS50862"/>
    </source>
</evidence>
<dbReference type="Pfam" id="PF03129">
    <property type="entry name" value="HGTP_anticodon"/>
    <property type="match status" value="1"/>
</dbReference>
<evidence type="ECO:0000256" key="1">
    <source>
        <dbReference type="ARBA" id="ARBA00022598"/>
    </source>
</evidence>
<dbReference type="SUPFAM" id="SSF55681">
    <property type="entry name" value="Class II aaRS and biotin synthetases"/>
    <property type="match status" value="1"/>
</dbReference>
<dbReference type="InterPro" id="IPR004154">
    <property type="entry name" value="Anticodon-bd"/>
</dbReference>
<dbReference type="PANTHER" id="PTHR43382">
    <property type="entry name" value="PROLYL-TRNA SYNTHETASE"/>
    <property type="match status" value="1"/>
</dbReference>
<dbReference type="InterPro" id="IPR016061">
    <property type="entry name" value="Pro-tRNA_ligase_II_C"/>
</dbReference>
<dbReference type="InterPro" id="IPR004526">
    <property type="entry name" value="Glu-tRNA-synth_arc/euk"/>
</dbReference>
<organism evidence="8">
    <name type="scientific">Menopon gallinae</name>
    <name type="common">poultry shaft louse</name>
    <dbReference type="NCBI Taxonomy" id="328185"/>
    <lineage>
        <taxon>Eukaryota</taxon>
        <taxon>Metazoa</taxon>
        <taxon>Ecdysozoa</taxon>
        <taxon>Arthropoda</taxon>
        <taxon>Hexapoda</taxon>
        <taxon>Insecta</taxon>
        <taxon>Pterygota</taxon>
        <taxon>Neoptera</taxon>
        <taxon>Paraneoptera</taxon>
        <taxon>Psocodea</taxon>
        <taxon>Troctomorpha</taxon>
        <taxon>Phthiraptera</taxon>
        <taxon>Amblycera</taxon>
        <taxon>Menoponidae</taxon>
        <taxon>Menopon</taxon>
    </lineage>
</organism>
<feature type="region of interest" description="Disordered" evidence="6">
    <location>
        <begin position="760"/>
        <end position="812"/>
    </location>
</feature>
<reference evidence="8" key="1">
    <citation type="journal article" date="2024" name="Gigascience">
        <title>Chromosome-level genome of the poultry shaft louse Menopon gallinae provides insight into the host-switching and adaptive evolution of parasitic lice.</title>
        <authorList>
            <person name="Xu Y."/>
            <person name="Ma L."/>
            <person name="Liu S."/>
            <person name="Liang Y."/>
            <person name="Liu Q."/>
            <person name="He Z."/>
            <person name="Tian L."/>
            <person name="Duan Y."/>
            <person name="Cai W."/>
            <person name="Li H."/>
            <person name="Song F."/>
        </authorList>
    </citation>
    <scope>NUCLEOTIDE SEQUENCE</scope>
    <source>
        <strain evidence="8">Cailab_2023a</strain>
    </source>
</reference>
<evidence type="ECO:0000256" key="4">
    <source>
        <dbReference type="ARBA" id="ARBA00022917"/>
    </source>
</evidence>
<evidence type="ECO:0000256" key="3">
    <source>
        <dbReference type="ARBA" id="ARBA00022840"/>
    </source>
</evidence>
<dbReference type="Pfam" id="PF00749">
    <property type="entry name" value="tRNA-synt_1c"/>
    <property type="match status" value="1"/>
</dbReference>
<dbReference type="Pfam" id="PF00587">
    <property type="entry name" value="tRNA-synt_2b"/>
    <property type="match status" value="1"/>
</dbReference>
<dbReference type="GO" id="GO:0017101">
    <property type="term" value="C:aminoacyl-tRNA synthetase multienzyme complex"/>
    <property type="evidence" value="ECO:0007669"/>
    <property type="project" value="TreeGrafter"/>
</dbReference>
<dbReference type="PROSITE" id="PS00178">
    <property type="entry name" value="AA_TRNA_LIGASE_I"/>
    <property type="match status" value="1"/>
</dbReference>
<keyword evidence="5" id="KW-0030">Aminoacyl-tRNA synthetase</keyword>
<dbReference type="InterPro" id="IPR033721">
    <property type="entry name" value="ProRS_core_arch_euk"/>
</dbReference>
<dbReference type="FunFam" id="3.30.930.10:FF:000007">
    <property type="entry name" value="Bifunctional glutamate/proline--tRNA ligase"/>
    <property type="match status" value="1"/>
</dbReference>
<dbReference type="Gene3D" id="3.40.50.800">
    <property type="entry name" value="Anticodon-binding domain"/>
    <property type="match status" value="1"/>
</dbReference>
<dbReference type="FunFam" id="3.40.50.620:FF:000070">
    <property type="entry name" value="Bifunctional glutamate/proline--tRNA ligase"/>
    <property type="match status" value="1"/>
</dbReference>
<dbReference type="InterPro" id="IPR036621">
    <property type="entry name" value="Anticodon-bd_dom_sf"/>
</dbReference>
<dbReference type="Gene3D" id="3.30.930.10">
    <property type="entry name" value="Bira Bifunctional Protein, Domain 2"/>
    <property type="match status" value="1"/>
</dbReference>
<dbReference type="Gene3D" id="3.40.50.620">
    <property type="entry name" value="HUPs"/>
    <property type="match status" value="1"/>
</dbReference>
<dbReference type="InterPro" id="IPR020058">
    <property type="entry name" value="Glu/Gln-tRNA-synth_Ib_cat-dom"/>
</dbReference>
<comment type="caution">
    <text evidence="8">The sequence shown here is derived from an EMBL/GenBank/DDBJ whole genome shotgun (WGS) entry which is preliminary data.</text>
</comment>
<dbReference type="SUPFAM" id="SSF52374">
    <property type="entry name" value="Nucleotidylyl transferase"/>
    <property type="match status" value="1"/>
</dbReference>
<dbReference type="Pfam" id="PF00043">
    <property type="entry name" value="GST_C"/>
    <property type="match status" value="1"/>
</dbReference>
<protein>
    <recommendedName>
        <fullName evidence="7">Aminoacyl-transfer RNA synthetases class-II family profile domain-containing protein</fullName>
    </recommendedName>
</protein>
<dbReference type="NCBIfam" id="TIGR00463">
    <property type="entry name" value="gltX_arch"/>
    <property type="match status" value="1"/>
</dbReference>
<dbReference type="EMBL" id="JARGDH010000004">
    <property type="protein sequence ID" value="KAL0269145.1"/>
    <property type="molecule type" value="Genomic_DNA"/>
</dbReference>
<evidence type="ECO:0000256" key="5">
    <source>
        <dbReference type="ARBA" id="ARBA00023146"/>
    </source>
</evidence>
<dbReference type="GO" id="GO:0006433">
    <property type="term" value="P:prolyl-tRNA aminoacylation"/>
    <property type="evidence" value="ECO:0007669"/>
    <property type="project" value="InterPro"/>
</dbReference>
<dbReference type="HAMAP" id="MF_01571">
    <property type="entry name" value="Pro_tRNA_synth_type3"/>
    <property type="match status" value="1"/>
</dbReference>
<dbReference type="SUPFAM" id="SSF64586">
    <property type="entry name" value="C-terminal domain of ProRS"/>
    <property type="match status" value="1"/>
</dbReference>
<keyword evidence="2" id="KW-0547">Nucleotide-binding</keyword>
<dbReference type="PRINTS" id="PR00987">
    <property type="entry name" value="TRNASYNTHGLU"/>
</dbReference>
<dbReference type="CDD" id="cd10309">
    <property type="entry name" value="GST_C_GluProRS_N"/>
    <property type="match status" value="1"/>
</dbReference>
<dbReference type="GO" id="GO:0006424">
    <property type="term" value="P:glutamyl-tRNA aminoacylation"/>
    <property type="evidence" value="ECO:0007669"/>
    <property type="project" value="InterPro"/>
</dbReference>
<dbReference type="InterPro" id="IPR004499">
    <property type="entry name" value="Pro-tRNA-ligase_IIa_arc-type"/>
</dbReference>
<dbReference type="PANTHER" id="PTHR43382:SF2">
    <property type="entry name" value="BIFUNCTIONAL GLUTAMATE_PROLINE--TRNA LIGASE"/>
    <property type="match status" value="1"/>
</dbReference>
<accession>A0AAW2HH79</accession>
<dbReference type="InterPro" id="IPR017449">
    <property type="entry name" value="Pro-tRNA_synth_II"/>
</dbReference>
<dbReference type="SUPFAM" id="SSF47616">
    <property type="entry name" value="GST C-terminal domain-like"/>
    <property type="match status" value="1"/>
</dbReference>
<keyword evidence="3" id="KW-0067">ATP-binding</keyword>
<dbReference type="FunFam" id="3.90.800.10:FF:000001">
    <property type="entry name" value="Glutamine--tRNA ligase"/>
    <property type="match status" value="1"/>
</dbReference>
<dbReference type="GO" id="GO:0004827">
    <property type="term" value="F:proline-tRNA ligase activity"/>
    <property type="evidence" value="ECO:0007669"/>
    <property type="project" value="InterPro"/>
</dbReference>
<dbReference type="PROSITE" id="PS50862">
    <property type="entry name" value="AA_TRNA_LIGASE_II"/>
    <property type="match status" value="1"/>
</dbReference>
<feature type="region of interest" description="Disordered" evidence="6">
    <location>
        <begin position="690"/>
        <end position="737"/>
    </location>
</feature>
<dbReference type="GO" id="GO:0005737">
    <property type="term" value="C:cytoplasm"/>
    <property type="evidence" value="ECO:0007669"/>
    <property type="project" value="InterPro"/>
</dbReference>
<feature type="compositionally biased region" description="Basic and acidic residues" evidence="6">
    <location>
        <begin position="760"/>
        <end position="782"/>
    </location>
</feature>
<dbReference type="InterPro" id="IPR000924">
    <property type="entry name" value="Glu/Gln-tRNA-synth"/>
</dbReference>
<dbReference type="FunFam" id="1.10.1160.10:FF:000001">
    <property type="entry name" value="Glutamine--tRNA ligase"/>
    <property type="match status" value="1"/>
</dbReference>
<dbReference type="CDD" id="cd00778">
    <property type="entry name" value="ProRS_core_arch_euk"/>
    <property type="match status" value="1"/>
</dbReference>
<dbReference type="InterPro" id="IPR001412">
    <property type="entry name" value="aa-tRNA-synth_I_CS"/>
</dbReference>
<dbReference type="FunFam" id="3.30.110.30:FF:000001">
    <property type="entry name" value="Bifunctional glutamate/proline--tRNA ligase"/>
    <property type="match status" value="1"/>
</dbReference>
<dbReference type="GO" id="GO:0004818">
    <property type="term" value="F:glutamate-tRNA ligase activity"/>
    <property type="evidence" value="ECO:0007669"/>
    <property type="project" value="InterPro"/>
</dbReference>
<dbReference type="InterPro" id="IPR011035">
    <property type="entry name" value="Ribosomal_bL25/Gln-tRNA_synth"/>
</dbReference>
<dbReference type="SUPFAM" id="SSF52954">
    <property type="entry name" value="Class II aaRS ABD-related"/>
    <property type="match status" value="1"/>
</dbReference>
<dbReference type="HAMAP" id="MF_02076">
    <property type="entry name" value="Glu_tRNA_synth_type2"/>
    <property type="match status" value="1"/>
</dbReference>
<dbReference type="CDD" id="cd00807">
    <property type="entry name" value="GlnRS_core"/>
    <property type="match status" value="1"/>
</dbReference>
<dbReference type="InterPro" id="IPR020056">
    <property type="entry name" value="Rbsml_bL25/Gln-tRNA_synth_N"/>
</dbReference>
<dbReference type="Gene3D" id="1.10.1160.10">
    <property type="entry name" value="Glutamyl-trna Synthetase, Domain 2"/>
    <property type="match status" value="1"/>
</dbReference>
<evidence type="ECO:0000313" key="8">
    <source>
        <dbReference type="EMBL" id="KAL0269145.1"/>
    </source>
</evidence>
<dbReference type="Pfam" id="PF09180">
    <property type="entry name" value="ProRS-C_1"/>
    <property type="match status" value="1"/>
</dbReference>
<dbReference type="NCBIfam" id="TIGR00408">
    <property type="entry name" value="proS_fam_I"/>
    <property type="match status" value="1"/>
</dbReference>
<dbReference type="InterPro" id="IPR036282">
    <property type="entry name" value="Glutathione-S-Trfase_C_sf"/>
</dbReference>
<dbReference type="Gene3D" id="3.30.110.30">
    <property type="entry name" value="C-terminal domain of ProRS"/>
    <property type="match status" value="1"/>
</dbReference>
<feature type="domain" description="Aminoacyl-transfer RNA synthetases class-II family profile" evidence="7">
    <location>
        <begin position="850"/>
        <end position="1091"/>
    </location>
</feature>
<evidence type="ECO:0000256" key="6">
    <source>
        <dbReference type="SAM" id="MobiDB-lite"/>
    </source>
</evidence>